<keyword evidence="3" id="KW-1185">Reference proteome</keyword>
<evidence type="ECO:0000256" key="1">
    <source>
        <dbReference type="SAM" id="MobiDB-lite"/>
    </source>
</evidence>
<comment type="caution">
    <text evidence="2">The sequence shown here is derived from an EMBL/GenBank/DDBJ whole genome shotgun (WGS) entry which is preliminary data.</text>
</comment>
<name>A0A5B7K636_PORTR</name>
<gene>
    <name evidence="2" type="ORF">E2C01_096124</name>
</gene>
<proteinExistence type="predicted"/>
<feature type="region of interest" description="Disordered" evidence="1">
    <location>
        <begin position="1"/>
        <end position="66"/>
    </location>
</feature>
<evidence type="ECO:0000313" key="2">
    <source>
        <dbReference type="EMBL" id="MPD00639.1"/>
    </source>
</evidence>
<protein>
    <submittedName>
        <fullName evidence="2">Uncharacterized protein</fullName>
    </submittedName>
</protein>
<accession>A0A5B7K636</accession>
<reference evidence="2 3" key="1">
    <citation type="submission" date="2019-05" db="EMBL/GenBank/DDBJ databases">
        <title>Another draft genome of Portunus trituberculatus and its Hox gene families provides insights of decapod evolution.</title>
        <authorList>
            <person name="Jeong J.-H."/>
            <person name="Song I."/>
            <person name="Kim S."/>
            <person name="Choi T."/>
            <person name="Kim D."/>
            <person name="Ryu S."/>
            <person name="Kim W."/>
        </authorList>
    </citation>
    <scope>NUCLEOTIDE SEQUENCE [LARGE SCALE GENOMIC DNA]</scope>
    <source>
        <tissue evidence="2">Muscle</tissue>
    </source>
</reference>
<sequence>MVEHQQLRNGGVRNQGVRGTQGGRGQHYVRRHAHQQSVAGRAAAGTKNQHVAGCTGGNRQREEKNQ</sequence>
<evidence type="ECO:0000313" key="3">
    <source>
        <dbReference type="Proteomes" id="UP000324222"/>
    </source>
</evidence>
<organism evidence="2 3">
    <name type="scientific">Portunus trituberculatus</name>
    <name type="common">Swimming crab</name>
    <name type="synonym">Neptunus trituberculatus</name>
    <dbReference type="NCBI Taxonomy" id="210409"/>
    <lineage>
        <taxon>Eukaryota</taxon>
        <taxon>Metazoa</taxon>
        <taxon>Ecdysozoa</taxon>
        <taxon>Arthropoda</taxon>
        <taxon>Crustacea</taxon>
        <taxon>Multicrustacea</taxon>
        <taxon>Malacostraca</taxon>
        <taxon>Eumalacostraca</taxon>
        <taxon>Eucarida</taxon>
        <taxon>Decapoda</taxon>
        <taxon>Pleocyemata</taxon>
        <taxon>Brachyura</taxon>
        <taxon>Eubrachyura</taxon>
        <taxon>Portunoidea</taxon>
        <taxon>Portunidae</taxon>
        <taxon>Portuninae</taxon>
        <taxon>Portunus</taxon>
    </lineage>
</organism>
<feature type="compositionally biased region" description="Low complexity" evidence="1">
    <location>
        <begin position="8"/>
        <end position="18"/>
    </location>
</feature>
<dbReference type="EMBL" id="VSRR010123750">
    <property type="protein sequence ID" value="MPD00639.1"/>
    <property type="molecule type" value="Genomic_DNA"/>
</dbReference>
<dbReference type="Proteomes" id="UP000324222">
    <property type="component" value="Unassembled WGS sequence"/>
</dbReference>
<dbReference type="AlphaFoldDB" id="A0A5B7K636"/>